<organism evidence="15 16">
    <name type="scientific">Billgrantia endophytica</name>
    <dbReference type="NCBI Taxonomy" id="2033802"/>
    <lineage>
        <taxon>Bacteria</taxon>
        <taxon>Pseudomonadati</taxon>
        <taxon>Pseudomonadota</taxon>
        <taxon>Gammaproteobacteria</taxon>
        <taxon>Oceanospirillales</taxon>
        <taxon>Halomonadaceae</taxon>
        <taxon>Billgrantia</taxon>
    </lineage>
</organism>
<dbReference type="Proteomes" id="UP000235803">
    <property type="component" value="Unassembled WGS sequence"/>
</dbReference>
<keyword evidence="2" id="KW-1003">Cell membrane</keyword>
<dbReference type="AlphaFoldDB" id="A0A2N7U8W3"/>
<dbReference type="PANTHER" id="PTHR39579:SF1">
    <property type="entry name" value="INNER MEMBRANE PROTEIN YHCB"/>
    <property type="match status" value="1"/>
</dbReference>
<evidence type="ECO:0000256" key="11">
    <source>
        <dbReference type="ARBA" id="ARBA00035703"/>
    </source>
</evidence>
<evidence type="ECO:0000256" key="6">
    <source>
        <dbReference type="ARBA" id="ARBA00022960"/>
    </source>
</evidence>
<comment type="similarity">
    <text evidence="10">Belongs to the ZapG family.</text>
</comment>
<evidence type="ECO:0000256" key="9">
    <source>
        <dbReference type="ARBA" id="ARBA00023306"/>
    </source>
</evidence>
<evidence type="ECO:0000313" key="16">
    <source>
        <dbReference type="Proteomes" id="UP000235803"/>
    </source>
</evidence>
<evidence type="ECO:0000256" key="14">
    <source>
        <dbReference type="SAM" id="Phobius"/>
    </source>
</evidence>
<gene>
    <name evidence="15" type="ORF">C1H69_04020</name>
</gene>
<feature type="region of interest" description="Disordered" evidence="13">
    <location>
        <begin position="134"/>
        <end position="177"/>
    </location>
</feature>
<evidence type="ECO:0000256" key="2">
    <source>
        <dbReference type="ARBA" id="ARBA00022475"/>
    </source>
</evidence>
<evidence type="ECO:0000256" key="7">
    <source>
        <dbReference type="ARBA" id="ARBA00022989"/>
    </source>
</evidence>
<reference evidence="15 16" key="1">
    <citation type="submission" date="2018-01" db="EMBL/GenBank/DDBJ databases">
        <title>Halomonas endophytica sp. nov., isolated from storage liquid in the stems of Populus euphratica.</title>
        <authorList>
            <person name="Chen C."/>
        </authorList>
    </citation>
    <scope>NUCLEOTIDE SEQUENCE [LARGE SCALE GENOMIC DNA]</scope>
    <source>
        <strain evidence="15 16">MC28</strain>
    </source>
</reference>
<evidence type="ECO:0000256" key="4">
    <source>
        <dbReference type="ARBA" id="ARBA00022618"/>
    </source>
</evidence>
<comment type="subcellular location">
    <subcellularLocation>
        <location evidence="1">Cell inner membrane</location>
        <topology evidence="1">Single-pass membrane protein</topology>
    </subcellularLocation>
</comment>
<feature type="transmembrane region" description="Helical" evidence="14">
    <location>
        <begin position="36"/>
        <end position="57"/>
    </location>
</feature>
<keyword evidence="9" id="KW-0131">Cell cycle</keyword>
<dbReference type="GO" id="GO:0051301">
    <property type="term" value="P:cell division"/>
    <property type="evidence" value="ECO:0007669"/>
    <property type="project" value="UniProtKB-KW"/>
</dbReference>
<evidence type="ECO:0000256" key="8">
    <source>
        <dbReference type="ARBA" id="ARBA00023136"/>
    </source>
</evidence>
<keyword evidence="7 14" id="KW-1133">Transmembrane helix</keyword>
<evidence type="ECO:0000256" key="5">
    <source>
        <dbReference type="ARBA" id="ARBA00022692"/>
    </source>
</evidence>
<name>A0A2N7U8W3_9GAMM</name>
<accession>A0A2N7U8W3</accession>
<comment type="caution">
    <text evidence="15">The sequence shown here is derived from an EMBL/GenBank/DDBJ whole genome shotgun (WGS) entry which is preliminary data.</text>
</comment>
<evidence type="ECO:0000256" key="3">
    <source>
        <dbReference type="ARBA" id="ARBA00022519"/>
    </source>
</evidence>
<protein>
    <recommendedName>
        <fullName evidence="11">Z-ring associated protein G</fullName>
    </recommendedName>
    <alternativeName>
        <fullName evidence="12">Cell division protein ZapG</fullName>
    </alternativeName>
</protein>
<keyword evidence="6" id="KW-0133">Cell shape</keyword>
<dbReference type="OrthoDB" id="6118727at2"/>
<dbReference type="EMBL" id="PNRF01000010">
    <property type="protein sequence ID" value="PMR76877.1"/>
    <property type="molecule type" value="Genomic_DNA"/>
</dbReference>
<sequence length="177" mass="19355">MGCQMAECGTDALSIDRPITLHQHQENFVEYGNINWIMAIVSLLAGLGIGAMGYHLFGTGASRLQQLRRQVVERERELSVLKEGMGEHFEQVGMMVSNIQREVRTLQHRLTEDASTLDQLPQSARSRDIAATTALADQGGEVPAPRDYADGTGGTLSEDFGLKPASENADAPRAPRY</sequence>
<dbReference type="PANTHER" id="PTHR39579">
    <property type="entry name" value="INNER MEMBRANE PROTEIN YHCB"/>
    <property type="match status" value="1"/>
</dbReference>
<evidence type="ECO:0000256" key="12">
    <source>
        <dbReference type="ARBA" id="ARBA00035727"/>
    </source>
</evidence>
<keyword evidence="5 14" id="KW-0812">Transmembrane</keyword>
<dbReference type="GO" id="GO:0005886">
    <property type="term" value="C:plasma membrane"/>
    <property type="evidence" value="ECO:0007669"/>
    <property type="project" value="UniProtKB-SubCell"/>
</dbReference>
<keyword evidence="16" id="KW-1185">Reference proteome</keyword>
<dbReference type="GO" id="GO:0008360">
    <property type="term" value="P:regulation of cell shape"/>
    <property type="evidence" value="ECO:0007669"/>
    <property type="project" value="UniProtKB-KW"/>
</dbReference>
<evidence type="ECO:0000256" key="13">
    <source>
        <dbReference type="SAM" id="MobiDB-lite"/>
    </source>
</evidence>
<keyword evidence="4" id="KW-0132">Cell division</keyword>
<dbReference type="Pfam" id="PF06295">
    <property type="entry name" value="ZapG-like"/>
    <property type="match status" value="1"/>
</dbReference>
<evidence type="ECO:0000256" key="10">
    <source>
        <dbReference type="ARBA" id="ARBA00035657"/>
    </source>
</evidence>
<dbReference type="InterPro" id="IPR009386">
    <property type="entry name" value="ZapG-like"/>
</dbReference>
<proteinExistence type="inferred from homology"/>
<keyword evidence="3" id="KW-0997">Cell inner membrane</keyword>
<keyword evidence="8 14" id="KW-0472">Membrane</keyword>
<evidence type="ECO:0000313" key="15">
    <source>
        <dbReference type="EMBL" id="PMR76877.1"/>
    </source>
</evidence>
<evidence type="ECO:0000256" key="1">
    <source>
        <dbReference type="ARBA" id="ARBA00004377"/>
    </source>
</evidence>